<dbReference type="Gene3D" id="2.60.120.590">
    <property type="entry name" value="Alpha-ketoglutarate-dependent dioxygenase AlkB-like"/>
    <property type="match status" value="1"/>
</dbReference>
<dbReference type="Proteomes" id="UP000054248">
    <property type="component" value="Unassembled WGS sequence"/>
</dbReference>
<feature type="domain" description="Fe2OG dioxygenase" evidence="8">
    <location>
        <begin position="101"/>
        <end position="233"/>
    </location>
</feature>
<keyword evidence="4" id="KW-0223">Dioxygenase</keyword>
<dbReference type="GO" id="GO:0046872">
    <property type="term" value="F:metal ion binding"/>
    <property type="evidence" value="ECO:0007669"/>
    <property type="project" value="UniProtKB-KW"/>
</dbReference>
<dbReference type="SUPFAM" id="SSF51197">
    <property type="entry name" value="Clavaminate synthase-like"/>
    <property type="match status" value="1"/>
</dbReference>
<sequence>MSAINIQDYKVSIESGLGDVFYVPEFVSESEEEYLLRKIYESPQVTWKTLRNRRLQTYGGIISGASRVLIPTPIPDFLTRYPDILTRLEGTGVFQGSKHGRPNHVLLNEYNSGQGIMPHEDGPSYFPAVGTISLGSHTVVDYYRYRPLAETDDADAGAATGQRGRAIDPVPVLSVLLEPRSLVITTKELYTEFLHGIEERTQDKFCPHEGSSQLEATDSEGTRIANYRMLHNDDIKKCTAEGGVLKRQTRISLTCRDYENVGRAGRALNTIMVPGGSR</sequence>
<reference evidence="9 10" key="1">
    <citation type="submission" date="2014-04" db="EMBL/GenBank/DDBJ databases">
        <authorList>
            <consortium name="DOE Joint Genome Institute"/>
            <person name="Kuo A."/>
            <person name="Girlanda M."/>
            <person name="Perotto S."/>
            <person name="Kohler A."/>
            <person name="Nagy L.G."/>
            <person name="Floudas D."/>
            <person name="Copeland A."/>
            <person name="Barry K.W."/>
            <person name="Cichocki N."/>
            <person name="Veneault-Fourrey C."/>
            <person name="LaButti K."/>
            <person name="Lindquist E.A."/>
            <person name="Lipzen A."/>
            <person name="Lundell T."/>
            <person name="Morin E."/>
            <person name="Murat C."/>
            <person name="Sun H."/>
            <person name="Tunlid A."/>
            <person name="Henrissat B."/>
            <person name="Grigoriev I.V."/>
            <person name="Hibbett D.S."/>
            <person name="Martin F."/>
            <person name="Nordberg H.P."/>
            <person name="Cantor M.N."/>
            <person name="Hua S.X."/>
        </authorList>
    </citation>
    <scope>NUCLEOTIDE SEQUENCE [LARGE SCALE GENOMIC DNA]</scope>
    <source>
        <strain evidence="9 10">MUT 4182</strain>
    </source>
</reference>
<dbReference type="PANTHER" id="PTHR46030:SF1">
    <property type="entry name" value="ALPHA-KETOGLUTARATE-DEPENDENT DIOXYGENASE ALKB HOMOLOG 6"/>
    <property type="match status" value="1"/>
</dbReference>
<dbReference type="OrthoDB" id="412814at2759"/>
<dbReference type="InterPro" id="IPR005123">
    <property type="entry name" value="Oxoglu/Fe-dep_dioxygenase_dom"/>
</dbReference>
<evidence type="ECO:0000256" key="2">
    <source>
        <dbReference type="ARBA" id="ARBA00007879"/>
    </source>
</evidence>
<evidence type="ECO:0000259" key="8">
    <source>
        <dbReference type="PROSITE" id="PS51471"/>
    </source>
</evidence>
<keyword evidence="5" id="KW-0560">Oxidoreductase</keyword>
<dbReference type="AlphaFoldDB" id="A0A0C3QP37"/>
<comment type="similarity">
    <text evidence="2">Belongs to the alkB family.</text>
</comment>
<evidence type="ECO:0000313" key="9">
    <source>
        <dbReference type="EMBL" id="KIO29956.1"/>
    </source>
</evidence>
<dbReference type="PROSITE" id="PS51471">
    <property type="entry name" value="FE2OG_OXY"/>
    <property type="match status" value="1"/>
</dbReference>
<dbReference type="InterPro" id="IPR032862">
    <property type="entry name" value="ALKBH6"/>
</dbReference>
<evidence type="ECO:0000256" key="5">
    <source>
        <dbReference type="ARBA" id="ARBA00023002"/>
    </source>
</evidence>
<evidence type="ECO:0000256" key="4">
    <source>
        <dbReference type="ARBA" id="ARBA00022964"/>
    </source>
</evidence>
<evidence type="ECO:0000256" key="6">
    <source>
        <dbReference type="ARBA" id="ARBA00023004"/>
    </source>
</evidence>
<accession>A0A0C3QP37</accession>
<dbReference type="EMBL" id="KN822977">
    <property type="protein sequence ID" value="KIO29956.1"/>
    <property type="molecule type" value="Genomic_DNA"/>
</dbReference>
<dbReference type="InterPro" id="IPR027450">
    <property type="entry name" value="AlkB-like"/>
</dbReference>
<keyword evidence="3" id="KW-0479">Metal-binding</keyword>
<name>A0A0C3QP37_9AGAM</name>
<evidence type="ECO:0000313" key="10">
    <source>
        <dbReference type="Proteomes" id="UP000054248"/>
    </source>
</evidence>
<dbReference type="STRING" id="1051891.A0A0C3QP37"/>
<keyword evidence="6" id="KW-0408">Iron</keyword>
<proteinExistence type="inferred from homology"/>
<comment type="subcellular location">
    <subcellularLocation>
        <location evidence="1">Nucleus</location>
    </subcellularLocation>
</comment>
<dbReference type="PANTHER" id="PTHR46030">
    <property type="entry name" value="ALPHA-KETOGLUTARATE-DEPENDENT DIOXYGENASE ALKB HOMOLOG 6"/>
    <property type="match status" value="1"/>
</dbReference>
<keyword evidence="7" id="KW-0539">Nucleus</keyword>
<dbReference type="HOGENOM" id="CLU_059836_0_0_1"/>
<organism evidence="9 10">
    <name type="scientific">Tulasnella calospora MUT 4182</name>
    <dbReference type="NCBI Taxonomy" id="1051891"/>
    <lineage>
        <taxon>Eukaryota</taxon>
        <taxon>Fungi</taxon>
        <taxon>Dikarya</taxon>
        <taxon>Basidiomycota</taxon>
        <taxon>Agaricomycotina</taxon>
        <taxon>Agaricomycetes</taxon>
        <taxon>Cantharellales</taxon>
        <taxon>Tulasnellaceae</taxon>
        <taxon>Tulasnella</taxon>
    </lineage>
</organism>
<reference evidence="10" key="2">
    <citation type="submission" date="2015-01" db="EMBL/GenBank/DDBJ databases">
        <title>Evolutionary Origins and Diversification of the Mycorrhizal Mutualists.</title>
        <authorList>
            <consortium name="DOE Joint Genome Institute"/>
            <consortium name="Mycorrhizal Genomics Consortium"/>
            <person name="Kohler A."/>
            <person name="Kuo A."/>
            <person name="Nagy L.G."/>
            <person name="Floudas D."/>
            <person name="Copeland A."/>
            <person name="Barry K.W."/>
            <person name="Cichocki N."/>
            <person name="Veneault-Fourrey C."/>
            <person name="LaButti K."/>
            <person name="Lindquist E.A."/>
            <person name="Lipzen A."/>
            <person name="Lundell T."/>
            <person name="Morin E."/>
            <person name="Murat C."/>
            <person name="Riley R."/>
            <person name="Ohm R."/>
            <person name="Sun H."/>
            <person name="Tunlid A."/>
            <person name="Henrissat B."/>
            <person name="Grigoriev I.V."/>
            <person name="Hibbett D.S."/>
            <person name="Martin F."/>
        </authorList>
    </citation>
    <scope>NUCLEOTIDE SEQUENCE [LARGE SCALE GENOMIC DNA]</scope>
    <source>
        <strain evidence="10">MUT 4182</strain>
    </source>
</reference>
<evidence type="ECO:0000256" key="7">
    <source>
        <dbReference type="ARBA" id="ARBA00023242"/>
    </source>
</evidence>
<evidence type="ECO:0000256" key="3">
    <source>
        <dbReference type="ARBA" id="ARBA00022723"/>
    </source>
</evidence>
<dbReference type="GO" id="GO:0005634">
    <property type="term" value="C:nucleus"/>
    <property type="evidence" value="ECO:0007669"/>
    <property type="project" value="UniProtKB-SubCell"/>
</dbReference>
<gene>
    <name evidence="9" type="ORF">M407DRAFT_21010</name>
</gene>
<keyword evidence="10" id="KW-1185">Reference proteome</keyword>
<evidence type="ECO:0000256" key="1">
    <source>
        <dbReference type="ARBA" id="ARBA00004123"/>
    </source>
</evidence>
<dbReference type="InterPro" id="IPR037151">
    <property type="entry name" value="AlkB-like_sf"/>
</dbReference>
<dbReference type="GO" id="GO:0051213">
    <property type="term" value="F:dioxygenase activity"/>
    <property type="evidence" value="ECO:0007669"/>
    <property type="project" value="UniProtKB-KW"/>
</dbReference>
<dbReference type="Pfam" id="PF13532">
    <property type="entry name" value="2OG-FeII_Oxy_2"/>
    <property type="match status" value="1"/>
</dbReference>
<protein>
    <recommendedName>
        <fullName evidence="8">Fe2OG dioxygenase domain-containing protein</fullName>
    </recommendedName>
</protein>